<feature type="non-terminal residue" evidence="3">
    <location>
        <position position="1"/>
    </location>
</feature>
<keyword evidence="1" id="KW-0862">Zinc</keyword>
<dbReference type="OrthoDB" id="1707487at2759"/>
<organism evidence="3 4">
    <name type="scientific">Cephalotus follicularis</name>
    <name type="common">Albany pitcher plant</name>
    <dbReference type="NCBI Taxonomy" id="3775"/>
    <lineage>
        <taxon>Eukaryota</taxon>
        <taxon>Viridiplantae</taxon>
        <taxon>Streptophyta</taxon>
        <taxon>Embryophyta</taxon>
        <taxon>Tracheophyta</taxon>
        <taxon>Spermatophyta</taxon>
        <taxon>Magnoliopsida</taxon>
        <taxon>eudicotyledons</taxon>
        <taxon>Gunneridae</taxon>
        <taxon>Pentapetalae</taxon>
        <taxon>rosids</taxon>
        <taxon>fabids</taxon>
        <taxon>Oxalidales</taxon>
        <taxon>Cephalotaceae</taxon>
        <taxon>Cephalotus</taxon>
    </lineage>
</organism>
<protein>
    <submittedName>
        <fullName evidence="3">Zf-CCHC_4 domain-containing protein</fullName>
    </submittedName>
</protein>
<dbReference type="Proteomes" id="UP000187406">
    <property type="component" value="Unassembled WGS sequence"/>
</dbReference>
<dbReference type="EMBL" id="BDDD01000951">
    <property type="protein sequence ID" value="GAV71905.1"/>
    <property type="molecule type" value="Genomic_DNA"/>
</dbReference>
<dbReference type="GO" id="GO:0003676">
    <property type="term" value="F:nucleic acid binding"/>
    <property type="evidence" value="ECO:0007669"/>
    <property type="project" value="InterPro"/>
</dbReference>
<accession>A0A1Q3BV75</accession>
<dbReference type="GO" id="GO:0008270">
    <property type="term" value="F:zinc ion binding"/>
    <property type="evidence" value="ECO:0007669"/>
    <property type="project" value="UniProtKB-KW"/>
</dbReference>
<name>A0A1Q3BV75_CEPFO</name>
<evidence type="ECO:0000256" key="1">
    <source>
        <dbReference type="PROSITE-ProRule" id="PRU00047"/>
    </source>
</evidence>
<comment type="caution">
    <text evidence="3">The sequence shown here is derived from an EMBL/GenBank/DDBJ whole genome shotgun (WGS) entry which is preliminary data.</text>
</comment>
<dbReference type="InterPro" id="IPR001878">
    <property type="entry name" value="Znf_CCHC"/>
</dbReference>
<keyword evidence="1" id="KW-0863">Zinc-finger</keyword>
<dbReference type="PROSITE" id="PS50158">
    <property type="entry name" value="ZF_CCHC"/>
    <property type="match status" value="1"/>
</dbReference>
<evidence type="ECO:0000259" key="2">
    <source>
        <dbReference type="PROSITE" id="PS50158"/>
    </source>
</evidence>
<keyword evidence="1" id="KW-0479">Metal-binding</keyword>
<gene>
    <name evidence="3" type="ORF">CFOL_v3_15394</name>
</gene>
<keyword evidence="4" id="KW-1185">Reference proteome</keyword>
<reference evidence="4" key="1">
    <citation type="submission" date="2016-04" db="EMBL/GenBank/DDBJ databases">
        <title>Cephalotus genome sequencing.</title>
        <authorList>
            <person name="Fukushima K."/>
            <person name="Hasebe M."/>
            <person name="Fang X."/>
        </authorList>
    </citation>
    <scope>NUCLEOTIDE SEQUENCE [LARGE SCALE GENOMIC DNA]</scope>
    <source>
        <strain evidence="4">cv. St1</strain>
    </source>
</reference>
<evidence type="ECO:0000313" key="3">
    <source>
        <dbReference type="EMBL" id="GAV71905.1"/>
    </source>
</evidence>
<evidence type="ECO:0000313" key="4">
    <source>
        <dbReference type="Proteomes" id="UP000187406"/>
    </source>
</evidence>
<sequence length="137" mass="15352">FYSVKVRAPINEPLRRGMHLSCGCLGRVWVNFKYEKLPNFCFICGCLGHVERDCVEAEGKRTNGETVNYQFGQWLSAGDRNWFANSWGKLMPKAVMDGNGKEGGESVPGDLDTSVKDHSVDCGISNNDWRMVETRGD</sequence>
<dbReference type="InterPro" id="IPR025836">
    <property type="entry name" value="Zn_knuckle_CX2CX4HX4C"/>
</dbReference>
<dbReference type="InParanoid" id="A0A1Q3BV75"/>
<proteinExistence type="predicted"/>
<dbReference type="Pfam" id="PF14392">
    <property type="entry name" value="zf-CCHC_4"/>
    <property type="match status" value="1"/>
</dbReference>
<feature type="domain" description="CCHC-type" evidence="2">
    <location>
        <begin position="41"/>
        <end position="54"/>
    </location>
</feature>
<dbReference type="AlphaFoldDB" id="A0A1Q3BV75"/>